<reference evidence="9 10" key="1">
    <citation type="journal article" date="2013" name="Proc. Natl. Acad. Sci. U.S.A.">
        <title>The king cobra genome reveals dynamic gene evolution and adaptation in the snake venom system.</title>
        <authorList>
            <person name="Vonk F.J."/>
            <person name="Casewell N.R."/>
            <person name="Henkel C.V."/>
            <person name="Heimberg A.M."/>
            <person name="Jansen H.J."/>
            <person name="McCleary R.J."/>
            <person name="Kerkkamp H.M."/>
            <person name="Vos R.A."/>
            <person name="Guerreiro I."/>
            <person name="Calvete J.J."/>
            <person name="Wuster W."/>
            <person name="Woods A.E."/>
            <person name="Logan J.M."/>
            <person name="Harrison R.A."/>
            <person name="Castoe T.A."/>
            <person name="de Koning A.P."/>
            <person name="Pollock D.D."/>
            <person name="Yandell M."/>
            <person name="Calderon D."/>
            <person name="Renjifo C."/>
            <person name="Currier R.B."/>
            <person name="Salgado D."/>
            <person name="Pla D."/>
            <person name="Sanz L."/>
            <person name="Hyder A.S."/>
            <person name="Ribeiro J.M."/>
            <person name="Arntzen J.W."/>
            <person name="van den Thillart G.E."/>
            <person name="Boetzer M."/>
            <person name="Pirovano W."/>
            <person name="Dirks R.P."/>
            <person name="Spaink H.P."/>
            <person name="Duboule D."/>
            <person name="McGlinn E."/>
            <person name="Kini R.M."/>
            <person name="Richardson M.K."/>
        </authorList>
    </citation>
    <scope>NUCLEOTIDE SEQUENCE</scope>
    <source>
        <tissue evidence="9">Blood</tissue>
    </source>
</reference>
<dbReference type="InterPro" id="IPR023780">
    <property type="entry name" value="Chromo_domain"/>
</dbReference>
<name>V8NHM7_OPHHA</name>
<evidence type="ECO:0000256" key="6">
    <source>
        <dbReference type="SAM" id="SignalP"/>
    </source>
</evidence>
<feature type="compositionally biased region" description="Low complexity" evidence="5">
    <location>
        <begin position="789"/>
        <end position="800"/>
    </location>
</feature>
<dbReference type="Pfam" id="PF00078">
    <property type="entry name" value="RVT_1"/>
    <property type="match status" value="2"/>
</dbReference>
<dbReference type="CDD" id="cd01647">
    <property type="entry name" value="RT_LTR"/>
    <property type="match status" value="1"/>
</dbReference>
<dbReference type="PANTHER" id="PTHR37984">
    <property type="entry name" value="PROTEIN CBG26694"/>
    <property type="match status" value="1"/>
</dbReference>
<dbReference type="CDD" id="cd09274">
    <property type="entry name" value="RNase_HI_RT_Ty3"/>
    <property type="match status" value="1"/>
</dbReference>
<evidence type="ECO:0000256" key="5">
    <source>
        <dbReference type="SAM" id="MobiDB-lite"/>
    </source>
</evidence>
<sequence>MTGVDVARVSQLPLLLCLFSFARLRDEWKMVFGTRYGHFEYTIMPFGLTNASAVFQHFMNDIFRDLLDQFVVVYLNNISIYSNSRESHLHHLRLVLQWLQKNCLYTKLEKCQFFLPQFLGHRISTDGTLMEPSKVELLLSWQTPRQVKDVQQLLRFANYYRTFIPSFASLTTPLTRLLQKKVPFWWSAPEEQAFQGLKQAFMKEPILKHTNPHRPFVVEADVSNVAVGAVLLQAHVFSGTLFPCTYYSRKLNSSERNYTIWEKELLAIKVAGHQVEVWTDHKNLEFLKTTQKLNQCQIQWSLFFAWFNFHITYILSGCNQRAGALLWKPEYLHPEDQLLLQTVLPVESFSTVQEPLDLRAQIREAQWHDAWVDQRKQEVGPNSPWSFTEELLRYCNRLYVPEVLLRGFIFHCISCLGLSGGPDYDTMFSPMSPHVYDASRPSWQQGLPPGLLQPLPTPERPWGAISMDFMIDLPPSSGFTTVFVVVDMLMKMAHFIPCHGLPMARATSCIFIQHIFRLHGLPVWVVSDQGAQFIAQFWKVLMTALDMKICLLSAHHPGTDGGTEKVIRMLEQYLRCFVNQHQDNWSDYLAVAEFAFNNSQHTSTQTTLFLANVGYHPQFFPLTQLNLLVPEANDYLSKFQRGLQMSRRPLSVGDTTIGCGGLGVAVHQAPSIRPVGGYQPGCLPPDFASLAMCPSFINLAWFSNGQPVCSANLTLLHQYHAMERDHLRQFQYLIEWKGYGQEDLTWEDATSVHAPALVDAFHKQFLSQPHPDHQTQEKCPADKREPVRESGMGPGPSESGVLPFRGPREPVSSAHVRRAARRRDQPGNPEQDKITKEEEAIYRVKANRKVGQSEMRQTPPWCAGCGGNHPRVACRFKDTICWQCDCKGHIAEACRVSQPTYHRQRQQRSPTCPHDPQMGFWKAPNSKFKQREDRNEEATKTHQTIIKFKDFTGSLPLTIVNKDLPSLLGIEWLEALGLRITSINTVQRDVFRMLEAKFRDAFSGNLGKYTGTPISFNLDHLLAPIQLKPQRAPFALWPKVGEQLDKLIAQGISEQVDHVRVAPGLFQNLMECHLHGILGVVPYFDDILLSASDQEQLTQWLWTVLTHFQEAGLRAKKEKCQIAMLQVEFWEFLIDGSGIHPTSGKLKAIKEAPTPKNKMEQWLLSCCINCWTTAQIGPGGARKQQLSLK</sequence>
<evidence type="ECO:0000259" key="8">
    <source>
        <dbReference type="PROSITE" id="PS50994"/>
    </source>
</evidence>
<dbReference type="GO" id="GO:0004523">
    <property type="term" value="F:RNA-DNA hybrid ribonuclease activity"/>
    <property type="evidence" value="ECO:0007669"/>
    <property type="project" value="UniProtKB-EC"/>
</dbReference>
<dbReference type="InterPro" id="IPR000477">
    <property type="entry name" value="RT_dom"/>
</dbReference>
<dbReference type="AlphaFoldDB" id="V8NHM7"/>
<dbReference type="InterPro" id="IPR016197">
    <property type="entry name" value="Chromo-like_dom_sf"/>
</dbReference>
<feature type="domain" description="Chromo" evidence="7">
    <location>
        <begin position="710"/>
        <end position="773"/>
    </location>
</feature>
<feature type="compositionally biased region" description="Basic and acidic residues" evidence="5">
    <location>
        <begin position="822"/>
        <end position="840"/>
    </location>
</feature>
<feature type="non-terminal residue" evidence="9">
    <location>
        <position position="1"/>
    </location>
</feature>
<evidence type="ECO:0000313" key="9">
    <source>
        <dbReference type="EMBL" id="ETE61804.1"/>
    </source>
</evidence>
<keyword evidence="10" id="KW-1185">Reference proteome</keyword>
<dbReference type="GO" id="GO:0003676">
    <property type="term" value="F:nucleic acid binding"/>
    <property type="evidence" value="ECO:0007669"/>
    <property type="project" value="InterPro"/>
</dbReference>
<dbReference type="OrthoDB" id="9369938at2759"/>
<dbReference type="InterPro" id="IPR043502">
    <property type="entry name" value="DNA/RNA_pol_sf"/>
</dbReference>
<dbReference type="GO" id="GO:0005634">
    <property type="term" value="C:nucleus"/>
    <property type="evidence" value="ECO:0007669"/>
    <property type="project" value="UniProtKB-SubCell"/>
</dbReference>
<comment type="subcellular location">
    <subcellularLocation>
        <location evidence="1">Nucleus</location>
    </subcellularLocation>
</comment>
<dbReference type="Gene3D" id="3.10.10.10">
    <property type="entry name" value="HIV Type 1 Reverse Transcriptase, subunit A, domain 1"/>
    <property type="match status" value="1"/>
</dbReference>
<dbReference type="InterPro" id="IPR012337">
    <property type="entry name" value="RNaseH-like_sf"/>
</dbReference>
<feature type="domain" description="Integrase catalytic" evidence="8">
    <location>
        <begin position="457"/>
        <end position="625"/>
    </location>
</feature>
<dbReference type="EMBL" id="AZIM01003642">
    <property type="protein sequence ID" value="ETE61804.1"/>
    <property type="molecule type" value="Genomic_DNA"/>
</dbReference>
<dbReference type="InterPro" id="IPR043128">
    <property type="entry name" value="Rev_trsase/Diguanyl_cyclase"/>
</dbReference>
<evidence type="ECO:0000256" key="1">
    <source>
        <dbReference type="ARBA" id="ARBA00004123"/>
    </source>
</evidence>
<accession>V8NHM7</accession>
<dbReference type="SUPFAM" id="SSF54160">
    <property type="entry name" value="Chromo domain-like"/>
    <property type="match status" value="1"/>
</dbReference>
<proteinExistence type="inferred from homology"/>
<evidence type="ECO:0000256" key="2">
    <source>
        <dbReference type="ARBA" id="ARBA00010879"/>
    </source>
</evidence>
<comment type="caution">
    <text evidence="9">The sequence shown here is derived from an EMBL/GenBank/DDBJ whole genome shotgun (WGS) entry which is preliminary data.</text>
</comment>
<dbReference type="Gene3D" id="2.40.50.40">
    <property type="match status" value="1"/>
</dbReference>
<dbReference type="GO" id="GO:0015074">
    <property type="term" value="P:DNA integration"/>
    <property type="evidence" value="ECO:0007669"/>
    <property type="project" value="InterPro"/>
</dbReference>
<keyword evidence="6" id="KW-0732">Signal</keyword>
<evidence type="ECO:0000256" key="4">
    <source>
        <dbReference type="ARBA" id="ARBA00023268"/>
    </source>
</evidence>
<dbReference type="Proteomes" id="UP000018936">
    <property type="component" value="Unassembled WGS sequence"/>
</dbReference>
<dbReference type="InterPro" id="IPR041577">
    <property type="entry name" value="RT_RNaseH_2"/>
</dbReference>
<dbReference type="SUPFAM" id="SSF56672">
    <property type="entry name" value="DNA/RNA polymerases"/>
    <property type="match status" value="2"/>
</dbReference>
<feature type="chain" id="PRO_5004771588" description="ribonuclease H" evidence="6">
    <location>
        <begin position="25"/>
        <end position="1189"/>
    </location>
</feature>
<gene>
    <name evidence="9" type="primary">pol</name>
    <name evidence="9" type="ORF">L345_12446</name>
</gene>
<protein>
    <recommendedName>
        <fullName evidence="3">ribonuclease H</fullName>
        <ecNumber evidence="3">3.1.26.4</ecNumber>
    </recommendedName>
</protein>
<dbReference type="FunFam" id="3.30.70.270:FF:000020">
    <property type="entry name" value="Transposon Tf2-6 polyprotein-like Protein"/>
    <property type="match status" value="1"/>
</dbReference>
<dbReference type="EC" id="3.1.26.4" evidence="3"/>
<evidence type="ECO:0000313" key="10">
    <source>
        <dbReference type="Proteomes" id="UP000018936"/>
    </source>
</evidence>
<dbReference type="Pfam" id="PF00385">
    <property type="entry name" value="Chromo"/>
    <property type="match status" value="1"/>
</dbReference>
<dbReference type="InterPro" id="IPR000953">
    <property type="entry name" value="Chromo/chromo_shadow_dom"/>
</dbReference>
<evidence type="ECO:0000256" key="3">
    <source>
        <dbReference type="ARBA" id="ARBA00012180"/>
    </source>
</evidence>
<dbReference type="Gene3D" id="3.30.70.270">
    <property type="match status" value="3"/>
</dbReference>
<comment type="similarity">
    <text evidence="2">Belongs to the beta type-B retroviral polymerase family. HERV class-II K(HML-2) pol subfamily.</text>
</comment>
<keyword evidence="4" id="KW-0511">Multifunctional enzyme</keyword>
<feature type="region of interest" description="Disordered" evidence="5">
    <location>
        <begin position="768"/>
        <end position="840"/>
    </location>
</feature>
<dbReference type="PANTHER" id="PTHR37984:SF5">
    <property type="entry name" value="PROTEIN NYNRIN-LIKE"/>
    <property type="match status" value="1"/>
</dbReference>
<dbReference type="InterPro" id="IPR036397">
    <property type="entry name" value="RNaseH_sf"/>
</dbReference>
<feature type="signal peptide" evidence="6">
    <location>
        <begin position="1"/>
        <end position="24"/>
    </location>
</feature>
<dbReference type="Pfam" id="PF17919">
    <property type="entry name" value="RT_RNaseH_2"/>
    <property type="match status" value="1"/>
</dbReference>
<dbReference type="SUPFAM" id="SSF53098">
    <property type="entry name" value="Ribonuclease H-like"/>
    <property type="match status" value="1"/>
</dbReference>
<dbReference type="Gene3D" id="3.30.420.10">
    <property type="entry name" value="Ribonuclease H-like superfamily/Ribonuclease H"/>
    <property type="match status" value="1"/>
</dbReference>
<organism evidence="9 10">
    <name type="scientific">Ophiophagus hannah</name>
    <name type="common">King cobra</name>
    <name type="synonym">Naja hannah</name>
    <dbReference type="NCBI Taxonomy" id="8665"/>
    <lineage>
        <taxon>Eukaryota</taxon>
        <taxon>Metazoa</taxon>
        <taxon>Chordata</taxon>
        <taxon>Craniata</taxon>
        <taxon>Vertebrata</taxon>
        <taxon>Euteleostomi</taxon>
        <taxon>Lepidosauria</taxon>
        <taxon>Squamata</taxon>
        <taxon>Bifurcata</taxon>
        <taxon>Unidentata</taxon>
        <taxon>Episquamata</taxon>
        <taxon>Toxicofera</taxon>
        <taxon>Serpentes</taxon>
        <taxon>Colubroidea</taxon>
        <taxon>Elapidae</taxon>
        <taxon>Elapinae</taxon>
        <taxon>Ophiophagus</taxon>
    </lineage>
</organism>
<dbReference type="InterPro" id="IPR001584">
    <property type="entry name" value="Integrase_cat-core"/>
</dbReference>
<dbReference type="PROSITE" id="PS50994">
    <property type="entry name" value="INTEGRASE"/>
    <property type="match status" value="1"/>
</dbReference>
<dbReference type="PROSITE" id="PS50013">
    <property type="entry name" value="CHROMO_2"/>
    <property type="match status" value="1"/>
</dbReference>
<feature type="compositionally biased region" description="Basic and acidic residues" evidence="5">
    <location>
        <begin position="770"/>
        <end position="788"/>
    </location>
</feature>
<evidence type="ECO:0000259" key="7">
    <source>
        <dbReference type="PROSITE" id="PS50013"/>
    </source>
</evidence>
<dbReference type="InterPro" id="IPR050951">
    <property type="entry name" value="Retrovirus_Pol_polyprotein"/>
</dbReference>